<keyword evidence="4" id="KW-1133">Transmembrane helix</keyword>
<evidence type="ECO:0000313" key="6">
    <source>
        <dbReference type="Proteomes" id="UP000178248"/>
    </source>
</evidence>
<protein>
    <recommendedName>
        <fullName evidence="7">DOT1 domain-containing protein</fullName>
    </recommendedName>
</protein>
<dbReference type="InterPro" id="IPR029063">
    <property type="entry name" value="SAM-dependent_MTases_sf"/>
</dbReference>
<feature type="transmembrane region" description="Helical" evidence="4">
    <location>
        <begin position="6"/>
        <end position="29"/>
    </location>
</feature>
<gene>
    <name evidence="5" type="ORF">A3B30_02980</name>
</gene>
<organism evidence="5 6">
    <name type="scientific">Candidatus Komeilibacteria bacterium RIFCSPLOWO2_01_FULL_52_15</name>
    <dbReference type="NCBI Taxonomy" id="1798551"/>
    <lineage>
        <taxon>Bacteria</taxon>
        <taxon>Candidatus Komeiliibacteriota</taxon>
    </lineage>
</organism>
<name>A0A1G2BRE7_9BACT</name>
<dbReference type="Proteomes" id="UP000178248">
    <property type="component" value="Unassembled WGS sequence"/>
</dbReference>
<keyword evidence="4" id="KW-0472">Membrane</keyword>
<dbReference type="PANTHER" id="PTHR13610">
    <property type="entry name" value="METHYLTRANSFERASE DOMAIN-CONTAINING PROTEIN"/>
    <property type="match status" value="1"/>
</dbReference>
<evidence type="ECO:0000256" key="1">
    <source>
        <dbReference type="ARBA" id="ARBA00022603"/>
    </source>
</evidence>
<dbReference type="CDD" id="cd02440">
    <property type="entry name" value="AdoMet_MTases"/>
    <property type="match status" value="1"/>
</dbReference>
<keyword evidence="1" id="KW-0489">Methyltransferase</keyword>
<evidence type="ECO:0000256" key="3">
    <source>
        <dbReference type="ARBA" id="ARBA00022691"/>
    </source>
</evidence>
<dbReference type="AlphaFoldDB" id="A0A1G2BRE7"/>
<dbReference type="GO" id="GO:0016279">
    <property type="term" value="F:protein-lysine N-methyltransferase activity"/>
    <property type="evidence" value="ECO:0007669"/>
    <property type="project" value="InterPro"/>
</dbReference>
<sequence length="178" mass="20104">MTLQLYVDIVFIVIFSTGLYWLFGLIRALGSDAPYVPMKQEIVERMVALAHAENGGTWFDLGSGDGRVLIAASRRYPVSGIGIERVQALRWYSRILIFFRGLTPRIRIRKADLFATDVSSASVVSFYLLPVGIEKLIPKLRRELKPGARILTHRFPLSGIVADLIDEEYKIYRATAPF</sequence>
<comment type="caution">
    <text evidence="5">The sequence shown here is derived from an EMBL/GenBank/DDBJ whole genome shotgun (WGS) entry which is preliminary data.</text>
</comment>
<dbReference type="SUPFAM" id="SSF53335">
    <property type="entry name" value="S-adenosyl-L-methionine-dependent methyltransferases"/>
    <property type="match status" value="1"/>
</dbReference>
<dbReference type="EMBL" id="MHKM01000015">
    <property type="protein sequence ID" value="OGY91648.1"/>
    <property type="molecule type" value="Genomic_DNA"/>
</dbReference>
<dbReference type="Gene3D" id="3.40.50.150">
    <property type="entry name" value="Vaccinia Virus protein VP39"/>
    <property type="match status" value="1"/>
</dbReference>
<keyword evidence="2" id="KW-0808">Transferase</keyword>
<evidence type="ECO:0000256" key="2">
    <source>
        <dbReference type="ARBA" id="ARBA00022679"/>
    </source>
</evidence>
<dbReference type="GO" id="GO:0032259">
    <property type="term" value="P:methylation"/>
    <property type="evidence" value="ECO:0007669"/>
    <property type="project" value="UniProtKB-KW"/>
</dbReference>
<keyword evidence="4" id="KW-0812">Transmembrane</keyword>
<dbReference type="PANTHER" id="PTHR13610:SF11">
    <property type="entry name" value="METHYLTRANSFERASE DOMAIN-CONTAINING PROTEIN"/>
    <property type="match status" value="1"/>
</dbReference>
<dbReference type="STRING" id="1798551.A3B30_02980"/>
<evidence type="ECO:0000256" key="4">
    <source>
        <dbReference type="SAM" id="Phobius"/>
    </source>
</evidence>
<proteinExistence type="predicted"/>
<dbReference type="InterPro" id="IPR026170">
    <property type="entry name" value="FAM173A/B"/>
</dbReference>
<evidence type="ECO:0000313" key="5">
    <source>
        <dbReference type="EMBL" id="OGY91648.1"/>
    </source>
</evidence>
<reference evidence="5 6" key="1">
    <citation type="journal article" date="2016" name="Nat. Commun.">
        <title>Thousands of microbial genomes shed light on interconnected biogeochemical processes in an aquifer system.</title>
        <authorList>
            <person name="Anantharaman K."/>
            <person name="Brown C.T."/>
            <person name="Hug L.A."/>
            <person name="Sharon I."/>
            <person name="Castelle C.J."/>
            <person name="Probst A.J."/>
            <person name="Thomas B.C."/>
            <person name="Singh A."/>
            <person name="Wilkins M.J."/>
            <person name="Karaoz U."/>
            <person name="Brodie E.L."/>
            <person name="Williams K.H."/>
            <person name="Hubbard S.S."/>
            <person name="Banfield J.F."/>
        </authorList>
    </citation>
    <scope>NUCLEOTIDE SEQUENCE [LARGE SCALE GENOMIC DNA]</scope>
</reference>
<keyword evidence="3" id="KW-0949">S-adenosyl-L-methionine</keyword>
<evidence type="ECO:0008006" key="7">
    <source>
        <dbReference type="Google" id="ProtNLM"/>
    </source>
</evidence>
<accession>A0A1G2BRE7</accession>